<comment type="caution">
    <text evidence="6">The sequence shown here is derived from an EMBL/GenBank/DDBJ whole genome shotgun (WGS) entry which is preliminary data.</text>
</comment>
<keyword evidence="6" id="KW-0282">Flagellum</keyword>
<dbReference type="InterPro" id="IPR008622">
    <property type="entry name" value="FliT"/>
</dbReference>
<comment type="subcellular location">
    <subcellularLocation>
        <location evidence="1">Cytoplasm</location>
        <location evidence="1">Cytosol</location>
    </subcellularLocation>
</comment>
<organism evidence="6 7">
    <name type="scientific">Desulfobotulus mexicanus</name>
    <dbReference type="NCBI Taxonomy" id="2586642"/>
    <lineage>
        <taxon>Bacteria</taxon>
        <taxon>Pseudomonadati</taxon>
        <taxon>Thermodesulfobacteriota</taxon>
        <taxon>Desulfobacteria</taxon>
        <taxon>Desulfobacterales</taxon>
        <taxon>Desulfobacteraceae</taxon>
        <taxon>Desulfobotulus</taxon>
    </lineage>
</organism>
<evidence type="ECO:0000313" key="7">
    <source>
        <dbReference type="Proteomes" id="UP000321899"/>
    </source>
</evidence>
<protein>
    <recommendedName>
        <fullName evidence="5">Flagellar protein FliT</fullName>
    </recommendedName>
</protein>
<proteinExistence type="predicted"/>
<keyword evidence="3" id="KW-1005">Bacterial flagellum biogenesis</keyword>
<dbReference type="Proteomes" id="UP000321899">
    <property type="component" value="Unassembled WGS sequence"/>
</dbReference>
<evidence type="ECO:0000256" key="4">
    <source>
        <dbReference type="ARBA" id="ARBA00023186"/>
    </source>
</evidence>
<keyword evidence="6" id="KW-0966">Cell projection</keyword>
<dbReference type="Pfam" id="PF05400">
    <property type="entry name" value="FliT"/>
    <property type="match status" value="1"/>
</dbReference>
<reference evidence="6 7" key="1">
    <citation type="submission" date="2019-06" db="EMBL/GenBank/DDBJ databases">
        <title>Desulfobotulus mexicanus sp. nov., a novel sulfate-reducing bacterium isolated from the sediment of an alkaline crater lake in Mexico.</title>
        <authorList>
            <person name="Hirschler-Rea A."/>
        </authorList>
    </citation>
    <scope>NUCLEOTIDE SEQUENCE [LARGE SCALE GENOMIC DNA]</scope>
    <source>
        <strain evidence="6 7">PAR22N</strain>
    </source>
</reference>
<evidence type="ECO:0000256" key="3">
    <source>
        <dbReference type="ARBA" id="ARBA00022795"/>
    </source>
</evidence>
<dbReference type="EMBL" id="VDMB01000001">
    <property type="protein sequence ID" value="TYT76286.1"/>
    <property type="molecule type" value="Genomic_DNA"/>
</dbReference>
<evidence type="ECO:0000256" key="1">
    <source>
        <dbReference type="ARBA" id="ARBA00004514"/>
    </source>
</evidence>
<sequence>MDFLPETLINSFDTYIRMQKNHLLNLEMPEPDMENMNFERSRNYADLEQELRNLLRQIQTPAFNDETREEMVTACNRRIRAIMDTDARITEKIRQHKEELSKKMQEIKRGKTAVSGYGAGIKGKTLVRLSG</sequence>
<gene>
    <name evidence="6" type="ORF">FIM25_01680</name>
</gene>
<keyword evidence="4" id="KW-0143">Chaperone</keyword>
<keyword evidence="7" id="KW-1185">Reference proteome</keyword>
<dbReference type="GO" id="GO:0044781">
    <property type="term" value="P:bacterial-type flagellum organization"/>
    <property type="evidence" value="ECO:0007669"/>
    <property type="project" value="UniProtKB-KW"/>
</dbReference>
<dbReference type="Gene3D" id="1.20.58.380">
    <property type="entry name" value="Flagellar protein flit"/>
    <property type="match status" value="1"/>
</dbReference>
<keyword evidence="2" id="KW-0963">Cytoplasm</keyword>
<accession>A0A5Q4VHG8</accession>
<dbReference type="RefSeq" id="WP_139445527.1">
    <property type="nucleotide sequence ID" value="NZ_VDMB01000001.1"/>
</dbReference>
<dbReference type="AlphaFoldDB" id="A0A5Q4VHG8"/>
<evidence type="ECO:0000256" key="5">
    <source>
        <dbReference type="ARBA" id="ARBA00093797"/>
    </source>
</evidence>
<evidence type="ECO:0000313" key="6">
    <source>
        <dbReference type="EMBL" id="TYT76286.1"/>
    </source>
</evidence>
<keyword evidence="6" id="KW-0969">Cilium</keyword>
<evidence type="ECO:0000256" key="2">
    <source>
        <dbReference type="ARBA" id="ARBA00022490"/>
    </source>
</evidence>
<dbReference type="OrthoDB" id="9832932at2"/>
<name>A0A5Q4VHG8_9BACT</name>